<dbReference type="EC" id="2.4.-.-" evidence="2"/>
<dbReference type="InterPro" id="IPR029044">
    <property type="entry name" value="Nucleotide-diphossugar_trans"/>
</dbReference>
<reference evidence="2" key="1">
    <citation type="submission" date="2024-07" db="EMBL/GenBank/DDBJ databases">
        <authorList>
            <person name="Li X.-J."/>
            <person name="Wang X."/>
        </authorList>
    </citation>
    <scope>NUCLEOTIDE SEQUENCE</scope>
    <source>
        <strain evidence="2">HSP-342</strain>
    </source>
</reference>
<name>A0AB39VC57_9FUSO</name>
<protein>
    <submittedName>
        <fullName evidence="2">Glycosyltransferase family 2 protein</fullName>
        <ecNumber evidence="2">2.4.-.-</ecNumber>
    </submittedName>
</protein>
<dbReference type="Gene3D" id="3.90.550.10">
    <property type="entry name" value="Spore Coat Polysaccharide Biosynthesis Protein SpsA, Chain A"/>
    <property type="match status" value="1"/>
</dbReference>
<dbReference type="RefSeq" id="WP_369713033.1">
    <property type="nucleotide sequence ID" value="NZ_CP165646.1"/>
</dbReference>
<dbReference type="SUPFAM" id="SSF53448">
    <property type="entry name" value="Nucleotide-diphospho-sugar transferases"/>
    <property type="match status" value="1"/>
</dbReference>
<dbReference type="PANTHER" id="PTHR43179:SF10">
    <property type="entry name" value="GLYCOSYL TRANSFERASE"/>
    <property type="match status" value="1"/>
</dbReference>
<keyword evidence="2" id="KW-0808">Transferase</keyword>
<evidence type="ECO:0000259" key="1">
    <source>
        <dbReference type="Pfam" id="PF00535"/>
    </source>
</evidence>
<proteinExistence type="predicted"/>
<accession>A0AB39VC57</accession>
<dbReference type="InterPro" id="IPR001173">
    <property type="entry name" value="Glyco_trans_2-like"/>
</dbReference>
<dbReference type="CDD" id="cd04186">
    <property type="entry name" value="GT_2_like_c"/>
    <property type="match status" value="1"/>
</dbReference>
<keyword evidence="2" id="KW-0328">Glycosyltransferase</keyword>
<dbReference type="KEGG" id="lmes:AB8B23_00885"/>
<dbReference type="Pfam" id="PF00535">
    <property type="entry name" value="Glycos_transf_2"/>
    <property type="match status" value="1"/>
</dbReference>
<organism evidence="2">
    <name type="scientific">Leptotrichia mesophila</name>
    <dbReference type="NCBI Taxonomy" id="3239303"/>
    <lineage>
        <taxon>Bacteria</taxon>
        <taxon>Fusobacteriati</taxon>
        <taxon>Fusobacteriota</taxon>
        <taxon>Fusobacteriia</taxon>
        <taxon>Fusobacteriales</taxon>
        <taxon>Leptotrichiaceae</taxon>
        <taxon>Leptotrichia</taxon>
    </lineage>
</organism>
<dbReference type="GO" id="GO:0016757">
    <property type="term" value="F:glycosyltransferase activity"/>
    <property type="evidence" value="ECO:0007669"/>
    <property type="project" value="UniProtKB-KW"/>
</dbReference>
<gene>
    <name evidence="2" type="ORF">AB8B23_00885</name>
</gene>
<dbReference type="PANTHER" id="PTHR43179">
    <property type="entry name" value="RHAMNOSYLTRANSFERASE WBBL"/>
    <property type="match status" value="1"/>
</dbReference>
<feature type="domain" description="Glycosyltransferase 2-like" evidence="1">
    <location>
        <begin position="6"/>
        <end position="158"/>
    </location>
</feature>
<sequence length="277" mass="33252">MYDFTACIVTYNTKQEELKKIICCFQKIELRFKLWISDNSEKDELRKFVEEFLDDRIEYIFNNSNGGFGAGHNVVIKRLGSEDTKSEFHLMVNADVFFEENTIEKIVEYMRENKNIGQIGPKIYGTDGKVTKSCRLLPSPVNLIFRRFLPLKSVVKKLDYDYEMKWYDYKEIIDVPILSGCFIFVRTDVLKEIGGFDKRYFMYMEDYDLCRRVGKKYRTVFYPEAEIIHEHGKASYKSRKMMLLHVNSAIKYFNKWGWFFDKERKEKNRECMKKYKK</sequence>
<dbReference type="AlphaFoldDB" id="A0AB39VC57"/>
<evidence type="ECO:0000313" key="2">
    <source>
        <dbReference type="EMBL" id="XDU64769.1"/>
    </source>
</evidence>
<dbReference type="EMBL" id="CP165646">
    <property type="protein sequence ID" value="XDU64769.1"/>
    <property type="molecule type" value="Genomic_DNA"/>
</dbReference>